<dbReference type="HOGENOM" id="CLU_063749_0_1_1"/>
<dbReference type="GO" id="GO:0010008">
    <property type="term" value="C:endosome membrane"/>
    <property type="evidence" value="ECO:0007669"/>
    <property type="project" value="UniProtKB-SubCell"/>
</dbReference>
<evidence type="ECO:0000256" key="1">
    <source>
        <dbReference type="ARBA" id="ARBA00004481"/>
    </source>
</evidence>
<dbReference type="STRING" id="9785.ENSLAFP00000028325"/>
<evidence type="ECO:0000256" key="2">
    <source>
        <dbReference type="ARBA" id="ARBA00005945"/>
    </source>
</evidence>
<dbReference type="Ensembl" id="ENSLAFT00000018482.2">
    <property type="protein sequence ID" value="ENSLAFP00000028325.1"/>
    <property type="gene ID" value="ENSLAFG00000018483.2"/>
</dbReference>
<dbReference type="InterPro" id="IPR024654">
    <property type="entry name" value="Calcineurin-like_PHP_lpxH"/>
</dbReference>
<dbReference type="SUPFAM" id="SSF56300">
    <property type="entry name" value="Metallo-dependent phosphatases"/>
    <property type="match status" value="1"/>
</dbReference>
<sequence length="174" mass="19569">QLVLVLGDLRIPHRCNNLPEKKTKLQLVSRKIQHIRCTGKLCKESYDYLKALASDVHIVKGDFGENLNYAEQKVVTVGHFRIDLIPGHQGDMVSLPLLQRQFDVNILILGHTHKFEAENKFDINPGSATGADALDTNIIPSLVLMNVQTSTVVTYVHQLIREDVKGESIKYKKS</sequence>
<reference evidence="6" key="2">
    <citation type="submission" date="2025-08" db="UniProtKB">
        <authorList>
            <consortium name="Ensembl"/>
        </authorList>
    </citation>
    <scope>IDENTIFICATION</scope>
    <source>
        <strain evidence="6">Isolate ISIS603380</strain>
    </source>
</reference>
<dbReference type="InParanoid" id="G3UKG6"/>
<comment type="similarity">
    <text evidence="2">Belongs to the VPS29 family.</text>
</comment>
<evidence type="ECO:0000313" key="6">
    <source>
        <dbReference type="Ensembl" id="ENSLAFP00000028325.1"/>
    </source>
</evidence>
<dbReference type="InterPro" id="IPR029052">
    <property type="entry name" value="Metallo-depent_PP-like"/>
</dbReference>
<dbReference type="Proteomes" id="UP000007646">
    <property type="component" value="Unassembled WGS sequence"/>
</dbReference>
<dbReference type="Pfam" id="PF12850">
    <property type="entry name" value="Metallophos_2"/>
    <property type="match status" value="1"/>
</dbReference>
<accession>G3UKG6</accession>
<evidence type="ECO:0000256" key="3">
    <source>
        <dbReference type="ARBA" id="ARBA00017767"/>
    </source>
</evidence>
<evidence type="ECO:0000259" key="5">
    <source>
        <dbReference type="Pfam" id="PF12850"/>
    </source>
</evidence>
<evidence type="ECO:0000313" key="7">
    <source>
        <dbReference type="Proteomes" id="UP000007646"/>
    </source>
</evidence>
<dbReference type="AlphaFoldDB" id="G3UKG6"/>
<organism evidence="6 7">
    <name type="scientific">Loxodonta africana</name>
    <name type="common">African elephant</name>
    <dbReference type="NCBI Taxonomy" id="9785"/>
    <lineage>
        <taxon>Eukaryota</taxon>
        <taxon>Metazoa</taxon>
        <taxon>Chordata</taxon>
        <taxon>Craniata</taxon>
        <taxon>Vertebrata</taxon>
        <taxon>Euteleostomi</taxon>
        <taxon>Mammalia</taxon>
        <taxon>Eutheria</taxon>
        <taxon>Afrotheria</taxon>
        <taxon>Proboscidea</taxon>
        <taxon>Elephantidae</taxon>
        <taxon>Loxodonta</taxon>
    </lineage>
</organism>
<dbReference type="GeneTree" id="ENSGT00390000012669"/>
<dbReference type="PANTHER" id="PTHR11124">
    <property type="entry name" value="VACUOLAR SORTING PROTEIN VPS29"/>
    <property type="match status" value="1"/>
</dbReference>
<reference evidence="6 7" key="1">
    <citation type="submission" date="2009-06" db="EMBL/GenBank/DDBJ databases">
        <title>The Genome Sequence of Loxodonta africana (African elephant).</title>
        <authorList>
            <person name="Di Palma F."/>
            <person name="Heiman D."/>
            <person name="Young S."/>
            <person name="Johnson J."/>
            <person name="Lander E.S."/>
            <person name="Lindblad-Toh K."/>
        </authorList>
    </citation>
    <scope>NUCLEOTIDE SEQUENCE [LARGE SCALE GENOMIC DNA]</scope>
    <source>
        <strain evidence="6 7">Isolate ISIS603380</strain>
    </source>
</reference>
<feature type="domain" description="Calcineurin-like phosphoesterase" evidence="5">
    <location>
        <begin position="20"/>
        <end position="148"/>
    </location>
</feature>
<dbReference type="InterPro" id="IPR000979">
    <property type="entry name" value="Phosphodiesterase_MJ0936/Vps29"/>
</dbReference>
<reference evidence="6" key="3">
    <citation type="submission" date="2025-09" db="UniProtKB">
        <authorList>
            <consortium name="Ensembl"/>
        </authorList>
    </citation>
    <scope>IDENTIFICATION</scope>
    <source>
        <strain evidence="6">Isolate ISIS603380</strain>
    </source>
</reference>
<dbReference type="eggNOG" id="KOG3325">
    <property type="taxonomic scope" value="Eukaryota"/>
</dbReference>
<protein>
    <recommendedName>
        <fullName evidence="3">Vacuolar protein sorting-associated protein 29</fullName>
    </recommendedName>
    <alternativeName>
        <fullName evidence="4">Vesicle protein sorting 29</fullName>
    </alternativeName>
</protein>
<evidence type="ECO:0000256" key="4">
    <source>
        <dbReference type="ARBA" id="ARBA00031913"/>
    </source>
</evidence>
<dbReference type="Gene3D" id="3.60.21.10">
    <property type="match status" value="1"/>
</dbReference>
<keyword evidence="7" id="KW-1185">Reference proteome</keyword>
<comment type="subcellular location">
    <subcellularLocation>
        <location evidence="1">Endosome membrane</location>
        <topology evidence="1">Peripheral membrane protein</topology>
    </subcellularLocation>
</comment>
<proteinExistence type="inferred from homology"/>
<dbReference type="OMA" id="THNIEVY"/>
<name>G3UKG6_LOXAF</name>